<evidence type="ECO:0000259" key="5">
    <source>
        <dbReference type="Pfam" id="PF25973"/>
    </source>
</evidence>
<dbReference type="Gene3D" id="1.10.287.470">
    <property type="entry name" value="Helix hairpin bin"/>
    <property type="match status" value="1"/>
</dbReference>
<reference evidence="7" key="1">
    <citation type="journal article" date="2019" name="Int. J. Syst. Evol. Microbiol.">
        <title>The Global Catalogue of Microorganisms (GCM) 10K type strain sequencing project: providing services to taxonomists for standard genome sequencing and annotation.</title>
        <authorList>
            <consortium name="The Broad Institute Genomics Platform"/>
            <consortium name="The Broad Institute Genome Sequencing Center for Infectious Disease"/>
            <person name="Wu L."/>
            <person name="Ma J."/>
        </authorList>
    </citation>
    <scope>NUCLEOTIDE SEQUENCE [LARGE SCALE GENOMIC DNA]</scope>
    <source>
        <strain evidence="7">KCTC 52237</strain>
    </source>
</reference>
<dbReference type="Gene3D" id="2.40.30.170">
    <property type="match status" value="1"/>
</dbReference>
<gene>
    <name evidence="6" type="ORF">ACFODX_07125</name>
</gene>
<feature type="domain" description="CzcB-like barrel-sandwich hybrid" evidence="5">
    <location>
        <begin position="94"/>
        <end position="235"/>
    </location>
</feature>
<evidence type="ECO:0000313" key="7">
    <source>
        <dbReference type="Proteomes" id="UP001595555"/>
    </source>
</evidence>
<dbReference type="NCBIfam" id="TIGR01730">
    <property type="entry name" value="RND_mfp"/>
    <property type="match status" value="1"/>
</dbReference>
<dbReference type="Pfam" id="PF25967">
    <property type="entry name" value="RND-MFP_C"/>
    <property type="match status" value="1"/>
</dbReference>
<comment type="similarity">
    <text evidence="1">Belongs to the membrane fusion protein (MFP) (TC 8.A.1) family.</text>
</comment>
<dbReference type="SUPFAM" id="SSF111369">
    <property type="entry name" value="HlyD-like secretion proteins"/>
    <property type="match status" value="1"/>
</dbReference>
<dbReference type="Pfam" id="PF25973">
    <property type="entry name" value="BSH_CzcB"/>
    <property type="match status" value="1"/>
</dbReference>
<dbReference type="RefSeq" id="WP_378117515.1">
    <property type="nucleotide sequence ID" value="NZ_JBHRTF010000003.1"/>
</dbReference>
<dbReference type="Gene3D" id="2.40.50.100">
    <property type="match status" value="1"/>
</dbReference>
<comment type="caution">
    <text evidence="6">The sequence shown here is derived from an EMBL/GenBank/DDBJ whole genome shotgun (WGS) entry which is preliminary data.</text>
</comment>
<evidence type="ECO:0000259" key="3">
    <source>
        <dbReference type="Pfam" id="PF25954"/>
    </source>
</evidence>
<feature type="domain" description="Multidrug resistance protein MdtA-like C-terminal permuted SH3" evidence="4">
    <location>
        <begin position="323"/>
        <end position="376"/>
    </location>
</feature>
<dbReference type="PANTHER" id="PTHR30469">
    <property type="entry name" value="MULTIDRUG RESISTANCE PROTEIN MDTA"/>
    <property type="match status" value="1"/>
</dbReference>
<evidence type="ECO:0000259" key="4">
    <source>
        <dbReference type="Pfam" id="PF25967"/>
    </source>
</evidence>
<dbReference type="Proteomes" id="UP001595555">
    <property type="component" value="Unassembled WGS sequence"/>
</dbReference>
<sequence>MNDYHRLPTGDSQATPLVQDKKTQVTTRRVAFALVGLLLVSGATRALVNQRDAKALEEYTAATLERSVLTTNAKPGALQHNLRLPTSLRGNTEAVIYARTNGYVSQWHKGIGDYAKRGELLATLDTPEQEQQLAQAKAEREQLAAHLELTEKTLARWDSLAQRESAISLQDLDEKRSAVRQARADLQAADANVKRLDNVENFRHIRAPFDGIITRRSIEIGDYVAQGDKELFAITQTDPLRASIWVPQSYADNLAIGQPVELTLREVQGTVSAQVERIAGGIDPSTRSRQVDLLLPNKNASLLPGAYAEVNIPVSNSVETLIVPSATLIIRDQFQRIAVVDADNKIQFRNVKLGRDLGRDVEVLEGISAADTLVVSPPDQLMENELVKTREWKPATLTR</sequence>
<dbReference type="InterPro" id="IPR058627">
    <property type="entry name" value="MdtA-like_C"/>
</dbReference>
<dbReference type="Gene3D" id="2.40.420.20">
    <property type="match status" value="1"/>
</dbReference>
<dbReference type="EMBL" id="JBHRTF010000003">
    <property type="protein sequence ID" value="MFC3115324.1"/>
    <property type="molecule type" value="Genomic_DNA"/>
</dbReference>
<evidence type="ECO:0000256" key="1">
    <source>
        <dbReference type="ARBA" id="ARBA00009477"/>
    </source>
</evidence>
<protein>
    <submittedName>
        <fullName evidence="6">Efflux RND transporter periplasmic adaptor subunit</fullName>
    </submittedName>
</protein>
<accession>A0ABV7FGE9</accession>
<feature type="domain" description="CusB-like beta-barrel" evidence="3">
    <location>
        <begin position="245"/>
        <end position="312"/>
    </location>
</feature>
<organism evidence="6 7">
    <name type="scientific">Cellvibrio fontiphilus</name>
    <dbReference type="NCBI Taxonomy" id="1815559"/>
    <lineage>
        <taxon>Bacteria</taxon>
        <taxon>Pseudomonadati</taxon>
        <taxon>Pseudomonadota</taxon>
        <taxon>Gammaproteobacteria</taxon>
        <taxon>Cellvibrionales</taxon>
        <taxon>Cellvibrionaceae</taxon>
        <taxon>Cellvibrio</taxon>
    </lineage>
</organism>
<keyword evidence="2" id="KW-0175">Coiled coil</keyword>
<name>A0ABV7FGE9_9GAMM</name>
<dbReference type="Pfam" id="PF25954">
    <property type="entry name" value="Beta-barrel_RND_2"/>
    <property type="match status" value="1"/>
</dbReference>
<dbReference type="PANTHER" id="PTHR30469:SF37">
    <property type="entry name" value="RAGD PROTEIN"/>
    <property type="match status" value="1"/>
</dbReference>
<dbReference type="InterPro" id="IPR058647">
    <property type="entry name" value="BSH_CzcB-like"/>
</dbReference>
<proteinExistence type="inferred from homology"/>
<dbReference type="InterPro" id="IPR058792">
    <property type="entry name" value="Beta-barrel_RND_2"/>
</dbReference>
<keyword evidence="7" id="KW-1185">Reference proteome</keyword>
<evidence type="ECO:0000256" key="2">
    <source>
        <dbReference type="SAM" id="Coils"/>
    </source>
</evidence>
<dbReference type="InterPro" id="IPR006143">
    <property type="entry name" value="RND_pump_MFP"/>
</dbReference>
<feature type="coiled-coil region" evidence="2">
    <location>
        <begin position="133"/>
        <end position="199"/>
    </location>
</feature>
<evidence type="ECO:0000313" key="6">
    <source>
        <dbReference type="EMBL" id="MFC3115324.1"/>
    </source>
</evidence>